<dbReference type="GO" id="GO:0035529">
    <property type="term" value="F:NADH pyrophosphatase activity"/>
    <property type="evidence" value="ECO:0007669"/>
    <property type="project" value="TreeGrafter"/>
</dbReference>
<dbReference type="InterPro" id="IPR020084">
    <property type="entry name" value="NUDIX_hydrolase_CS"/>
</dbReference>
<evidence type="ECO:0000313" key="13">
    <source>
        <dbReference type="Proteomes" id="UP000548476"/>
    </source>
</evidence>
<keyword evidence="6 10" id="KW-0378">Hydrolase</keyword>
<evidence type="ECO:0000256" key="5">
    <source>
        <dbReference type="ARBA" id="ARBA00022723"/>
    </source>
</evidence>
<evidence type="ECO:0000256" key="7">
    <source>
        <dbReference type="ARBA" id="ARBA00022842"/>
    </source>
</evidence>
<evidence type="ECO:0000256" key="1">
    <source>
        <dbReference type="ARBA" id="ARBA00001946"/>
    </source>
</evidence>
<comment type="cofactor">
    <cofactor evidence="2">
        <name>Zn(2+)</name>
        <dbReference type="ChEBI" id="CHEBI:29105"/>
    </cofactor>
</comment>
<dbReference type="GO" id="GO:0006742">
    <property type="term" value="P:NADP+ catabolic process"/>
    <property type="evidence" value="ECO:0007669"/>
    <property type="project" value="TreeGrafter"/>
</dbReference>
<dbReference type="EMBL" id="JACHGT010000004">
    <property type="protein sequence ID" value="MBB6034523.1"/>
    <property type="molecule type" value="Genomic_DNA"/>
</dbReference>
<evidence type="ECO:0000256" key="3">
    <source>
        <dbReference type="ARBA" id="ARBA00009595"/>
    </source>
</evidence>
<dbReference type="PRINTS" id="PR00502">
    <property type="entry name" value="NUDIXFAMILY"/>
</dbReference>
<dbReference type="InterPro" id="IPR020476">
    <property type="entry name" value="Nudix_hydrolase"/>
</dbReference>
<dbReference type="InterPro" id="IPR015797">
    <property type="entry name" value="NUDIX_hydrolase-like_dom_sf"/>
</dbReference>
<dbReference type="PANTHER" id="PTHR42904:SF6">
    <property type="entry name" value="NAD-CAPPED RNA HYDROLASE NUDT12"/>
    <property type="match status" value="1"/>
</dbReference>
<evidence type="ECO:0000259" key="11">
    <source>
        <dbReference type="PROSITE" id="PS51462"/>
    </source>
</evidence>
<evidence type="ECO:0000313" key="12">
    <source>
        <dbReference type="EMBL" id="MBB6034523.1"/>
    </source>
</evidence>
<keyword evidence="8" id="KW-0520">NAD</keyword>
<reference evidence="12 13" key="1">
    <citation type="submission" date="2020-08" db="EMBL/GenBank/DDBJ databases">
        <title>Genomic Encyclopedia of Type Strains, Phase IV (KMG-IV): sequencing the most valuable type-strain genomes for metagenomic binning, comparative biology and taxonomic classification.</title>
        <authorList>
            <person name="Goeker M."/>
        </authorList>
    </citation>
    <scope>NUCLEOTIDE SEQUENCE [LARGE SCALE GENOMIC DNA]</scope>
    <source>
        <strain evidence="12 13">YIM 65646</strain>
    </source>
</reference>
<comment type="similarity">
    <text evidence="3">Belongs to the Nudix hydrolase family. NudC subfamily.</text>
</comment>
<gene>
    <name evidence="12" type="ORF">HNR73_002373</name>
</gene>
<dbReference type="PROSITE" id="PS51462">
    <property type="entry name" value="NUDIX"/>
    <property type="match status" value="1"/>
</dbReference>
<feature type="domain" description="Nudix hydrolase" evidence="11">
    <location>
        <begin position="127"/>
        <end position="258"/>
    </location>
</feature>
<accession>A0A841FHT4</accession>
<dbReference type="Gene3D" id="3.90.79.10">
    <property type="entry name" value="Nucleoside Triphosphate Pyrophosphohydrolase"/>
    <property type="match status" value="1"/>
</dbReference>
<dbReference type="RefSeq" id="WP_184787370.1">
    <property type="nucleotide sequence ID" value="NZ_BONT01000088.1"/>
</dbReference>
<organism evidence="12 13">
    <name type="scientific">Phytomonospora endophytica</name>
    <dbReference type="NCBI Taxonomy" id="714109"/>
    <lineage>
        <taxon>Bacteria</taxon>
        <taxon>Bacillati</taxon>
        <taxon>Actinomycetota</taxon>
        <taxon>Actinomycetes</taxon>
        <taxon>Micromonosporales</taxon>
        <taxon>Micromonosporaceae</taxon>
        <taxon>Phytomonospora</taxon>
    </lineage>
</organism>
<evidence type="ECO:0000256" key="2">
    <source>
        <dbReference type="ARBA" id="ARBA00001947"/>
    </source>
</evidence>
<comment type="catalytic activity">
    <reaction evidence="9">
        <text>a 5'-end NAD(+)-phospho-ribonucleoside in mRNA + H2O = a 5'-end phospho-adenosine-phospho-ribonucleoside in mRNA + beta-nicotinamide D-ribonucleotide + 2 H(+)</text>
        <dbReference type="Rhea" id="RHEA:60876"/>
        <dbReference type="Rhea" id="RHEA-COMP:15698"/>
        <dbReference type="Rhea" id="RHEA-COMP:15719"/>
        <dbReference type="ChEBI" id="CHEBI:14649"/>
        <dbReference type="ChEBI" id="CHEBI:15377"/>
        <dbReference type="ChEBI" id="CHEBI:15378"/>
        <dbReference type="ChEBI" id="CHEBI:144029"/>
        <dbReference type="ChEBI" id="CHEBI:144051"/>
    </reaction>
    <physiologicalReaction direction="left-to-right" evidence="9">
        <dbReference type="Rhea" id="RHEA:60877"/>
    </physiologicalReaction>
</comment>
<dbReference type="InterPro" id="IPR049734">
    <property type="entry name" value="NudC-like_C"/>
</dbReference>
<dbReference type="Proteomes" id="UP000548476">
    <property type="component" value="Unassembled WGS sequence"/>
</dbReference>
<dbReference type="InterPro" id="IPR050241">
    <property type="entry name" value="NAD-cap_RNA_hydrolase_NudC"/>
</dbReference>
<dbReference type="GO" id="GO:0019677">
    <property type="term" value="P:NAD+ catabolic process"/>
    <property type="evidence" value="ECO:0007669"/>
    <property type="project" value="TreeGrafter"/>
</dbReference>
<evidence type="ECO:0000256" key="9">
    <source>
        <dbReference type="ARBA" id="ARBA00023679"/>
    </source>
</evidence>
<dbReference type="Pfam" id="PF00293">
    <property type="entry name" value="NUDIX"/>
    <property type="match status" value="1"/>
</dbReference>
<dbReference type="InterPro" id="IPR000086">
    <property type="entry name" value="NUDIX_hydrolase_dom"/>
</dbReference>
<dbReference type="PANTHER" id="PTHR42904">
    <property type="entry name" value="NUDIX HYDROLASE, NUDC SUBFAMILY"/>
    <property type="match status" value="1"/>
</dbReference>
<evidence type="ECO:0000256" key="10">
    <source>
        <dbReference type="RuleBase" id="RU003476"/>
    </source>
</evidence>
<evidence type="ECO:0000256" key="6">
    <source>
        <dbReference type="ARBA" id="ARBA00022801"/>
    </source>
</evidence>
<keyword evidence="5" id="KW-0479">Metal-binding</keyword>
<dbReference type="AlphaFoldDB" id="A0A841FHT4"/>
<sequence length="261" mass="27188">MPFAPVTAASRQALPDDLWIPVRGKDVGHLPGGGWLTVADAGDATMVCVGTVGERLVWAGEAAAVGSYTPWSALAADPAHEAGAVVRAVQIVAWRAAHRYCGSCAAPLLDCAGFLSRRCPSCEQLYMVRLGPVALVLVTSGDRALLVKHGYMAHDMWALVSGYLESGESMEDAARREVAEETGLALTSLTYAGSAPSAFGDPDVLLVGFRAEAASAELRIDPAEIAEARWFGRAEIGALGAEALPPAGSLALALIRNFAAM</sequence>
<dbReference type="GO" id="GO:0046872">
    <property type="term" value="F:metal ion binding"/>
    <property type="evidence" value="ECO:0007669"/>
    <property type="project" value="UniProtKB-KW"/>
</dbReference>
<evidence type="ECO:0000256" key="8">
    <source>
        <dbReference type="ARBA" id="ARBA00023027"/>
    </source>
</evidence>
<dbReference type="EC" id="3.6.1.22" evidence="4"/>
<dbReference type="SUPFAM" id="SSF55811">
    <property type="entry name" value="Nudix"/>
    <property type="match status" value="1"/>
</dbReference>
<name>A0A841FHT4_9ACTN</name>
<comment type="cofactor">
    <cofactor evidence="1">
        <name>Mg(2+)</name>
        <dbReference type="ChEBI" id="CHEBI:18420"/>
    </cofactor>
</comment>
<protein>
    <recommendedName>
        <fullName evidence="4">NAD(+) diphosphatase</fullName>
        <ecNumber evidence="4">3.6.1.22</ecNumber>
    </recommendedName>
</protein>
<keyword evidence="13" id="KW-1185">Reference proteome</keyword>
<dbReference type="PROSITE" id="PS00893">
    <property type="entry name" value="NUDIX_BOX"/>
    <property type="match status" value="1"/>
</dbReference>
<evidence type="ECO:0000256" key="4">
    <source>
        <dbReference type="ARBA" id="ARBA00012381"/>
    </source>
</evidence>
<dbReference type="GO" id="GO:0005829">
    <property type="term" value="C:cytosol"/>
    <property type="evidence" value="ECO:0007669"/>
    <property type="project" value="TreeGrafter"/>
</dbReference>
<keyword evidence="7" id="KW-0460">Magnesium</keyword>
<dbReference type="Gene3D" id="3.90.79.20">
    <property type="match status" value="1"/>
</dbReference>
<comment type="caution">
    <text evidence="12">The sequence shown here is derived from an EMBL/GenBank/DDBJ whole genome shotgun (WGS) entry which is preliminary data.</text>
</comment>
<dbReference type="CDD" id="cd03429">
    <property type="entry name" value="NUDIX_NADH_pyrophosphatase_Nudt13"/>
    <property type="match status" value="1"/>
</dbReference>
<proteinExistence type="inferred from homology"/>